<dbReference type="PROSITE" id="PS51197">
    <property type="entry name" value="HTH_RRF2_2"/>
    <property type="match status" value="1"/>
</dbReference>
<protein>
    <submittedName>
        <fullName evidence="2">Transcriptional regulator, Rrf2 family</fullName>
    </submittedName>
</protein>
<dbReference type="SUPFAM" id="SSF46785">
    <property type="entry name" value="Winged helix' DNA-binding domain"/>
    <property type="match status" value="1"/>
</dbReference>
<dbReference type="InterPro" id="IPR030489">
    <property type="entry name" value="TR_Rrf2-type_CS"/>
</dbReference>
<evidence type="ECO:0000313" key="2">
    <source>
        <dbReference type="EMBL" id="EEG30160.1"/>
    </source>
</evidence>
<dbReference type="HOGENOM" id="CLU_107144_0_1_9"/>
<dbReference type="PANTHER" id="PTHR33221:SF5">
    <property type="entry name" value="HTH-TYPE TRANSCRIPTIONAL REGULATOR ISCR"/>
    <property type="match status" value="1"/>
</dbReference>
<dbReference type="AlphaFoldDB" id="C0EEB2"/>
<dbReference type="GO" id="GO:0005829">
    <property type="term" value="C:cytosol"/>
    <property type="evidence" value="ECO:0007669"/>
    <property type="project" value="TreeGrafter"/>
</dbReference>
<dbReference type="EMBL" id="ACEC01000068">
    <property type="protein sequence ID" value="EEG30160.1"/>
    <property type="molecule type" value="Genomic_DNA"/>
</dbReference>
<dbReference type="PROSITE" id="PS01332">
    <property type="entry name" value="HTH_RRF2_1"/>
    <property type="match status" value="1"/>
</dbReference>
<reference evidence="2 3" key="1">
    <citation type="submission" date="2009-01" db="EMBL/GenBank/DDBJ databases">
        <authorList>
            <person name="Fulton L."/>
            <person name="Clifton S."/>
            <person name="Fulton B."/>
            <person name="Xu J."/>
            <person name="Minx P."/>
            <person name="Pepin K.H."/>
            <person name="Johnson M."/>
            <person name="Bhonagiri V."/>
            <person name="Nash W.E."/>
            <person name="Mardis E.R."/>
            <person name="Wilson R.K."/>
        </authorList>
    </citation>
    <scope>NUCLEOTIDE SEQUENCE [LARGE SCALE GENOMIC DNA]</scope>
    <source>
        <strain evidence="2 3">DSM 5476</strain>
    </source>
</reference>
<organism evidence="2 3">
    <name type="scientific">[Clostridium] methylpentosum DSM 5476</name>
    <dbReference type="NCBI Taxonomy" id="537013"/>
    <lineage>
        <taxon>Bacteria</taxon>
        <taxon>Bacillati</taxon>
        <taxon>Bacillota</taxon>
        <taxon>Clostridia</taxon>
        <taxon>Eubacteriales</taxon>
        <taxon>Oscillospiraceae</taxon>
        <taxon>Oscillospiraceae incertae sedis</taxon>
    </lineage>
</organism>
<sequence length="145" mass="16088">MKISTKGRYGLRLMFELAYHYNKGLVPLKEIAKRQEISDKYLEQIIMRLNHAGLVKSVRGAQGGYMLAAPPEETTVEEVLTVLEGSLCVVECIGANGVECKNINSCPTYGIWSKINQAIQQVVSNITLADMVEDYLQNGSSDYVI</sequence>
<dbReference type="InterPro" id="IPR000944">
    <property type="entry name" value="Tscrpt_reg_Rrf2"/>
</dbReference>
<reference evidence="2 3" key="2">
    <citation type="submission" date="2009-02" db="EMBL/GenBank/DDBJ databases">
        <title>Draft genome sequence of Clostridium methylpentosum (DSM 5476).</title>
        <authorList>
            <person name="Sudarsanam P."/>
            <person name="Ley R."/>
            <person name="Guruge J."/>
            <person name="Turnbaugh P.J."/>
            <person name="Mahowald M."/>
            <person name="Liep D."/>
            <person name="Gordon J."/>
        </authorList>
    </citation>
    <scope>NUCLEOTIDE SEQUENCE [LARGE SCALE GENOMIC DNA]</scope>
    <source>
        <strain evidence="2 3">DSM 5476</strain>
    </source>
</reference>
<accession>C0EEB2</accession>
<proteinExistence type="predicted"/>
<dbReference type="NCBIfam" id="TIGR00738">
    <property type="entry name" value="rrf2_super"/>
    <property type="match status" value="1"/>
</dbReference>
<comment type="caution">
    <text evidence="2">The sequence shown here is derived from an EMBL/GenBank/DDBJ whole genome shotgun (WGS) entry which is preliminary data.</text>
</comment>
<dbReference type="GO" id="GO:0003700">
    <property type="term" value="F:DNA-binding transcription factor activity"/>
    <property type="evidence" value="ECO:0007669"/>
    <property type="project" value="TreeGrafter"/>
</dbReference>
<gene>
    <name evidence="2" type="ORF">CLOSTMETH_02192</name>
</gene>
<evidence type="ECO:0000313" key="3">
    <source>
        <dbReference type="Proteomes" id="UP000003340"/>
    </source>
</evidence>
<dbReference type="Pfam" id="PF02082">
    <property type="entry name" value="Rrf2"/>
    <property type="match status" value="1"/>
</dbReference>
<dbReference type="Gene3D" id="1.10.10.10">
    <property type="entry name" value="Winged helix-like DNA-binding domain superfamily/Winged helix DNA-binding domain"/>
    <property type="match status" value="1"/>
</dbReference>
<dbReference type="Proteomes" id="UP000003340">
    <property type="component" value="Unassembled WGS sequence"/>
</dbReference>
<keyword evidence="3" id="KW-1185">Reference proteome</keyword>
<dbReference type="GO" id="GO:0003677">
    <property type="term" value="F:DNA binding"/>
    <property type="evidence" value="ECO:0007669"/>
    <property type="project" value="UniProtKB-KW"/>
</dbReference>
<dbReference type="eggNOG" id="COG1959">
    <property type="taxonomic scope" value="Bacteria"/>
</dbReference>
<dbReference type="STRING" id="537013.CLOSTMETH_02192"/>
<evidence type="ECO:0000256" key="1">
    <source>
        <dbReference type="ARBA" id="ARBA00023125"/>
    </source>
</evidence>
<dbReference type="InterPro" id="IPR036388">
    <property type="entry name" value="WH-like_DNA-bd_sf"/>
</dbReference>
<dbReference type="InterPro" id="IPR036390">
    <property type="entry name" value="WH_DNA-bd_sf"/>
</dbReference>
<name>C0EEB2_9FIRM</name>
<keyword evidence="1" id="KW-0238">DNA-binding</keyword>
<dbReference type="PANTHER" id="PTHR33221">
    <property type="entry name" value="WINGED HELIX-TURN-HELIX TRANSCRIPTIONAL REGULATOR, RRF2 FAMILY"/>
    <property type="match status" value="1"/>
</dbReference>